<proteinExistence type="predicted"/>
<evidence type="ECO:0000256" key="1">
    <source>
        <dbReference type="SAM" id="MobiDB-lite"/>
    </source>
</evidence>
<sequence length="82" mass="9213">MFKQFGRCLDYSAMARVSVRNGVRGIRSKGSGPINPAYKYRPGKSGAGMSRRGNKPREPRPGVYRPGRWPVDTRRVFTGLNK</sequence>
<name>A0ABN8XEJ8_9GAMM</name>
<feature type="region of interest" description="Disordered" evidence="1">
    <location>
        <begin position="25"/>
        <end position="69"/>
    </location>
</feature>
<accession>A0ABN8XEJ8</accession>
<keyword evidence="3" id="KW-1185">Reference proteome</keyword>
<evidence type="ECO:0000313" key="3">
    <source>
        <dbReference type="Proteomes" id="UP001162030"/>
    </source>
</evidence>
<organism evidence="2 3">
    <name type="scientific">Methylocaldum szegediense</name>
    <dbReference type="NCBI Taxonomy" id="73780"/>
    <lineage>
        <taxon>Bacteria</taxon>
        <taxon>Pseudomonadati</taxon>
        <taxon>Pseudomonadota</taxon>
        <taxon>Gammaproteobacteria</taxon>
        <taxon>Methylococcales</taxon>
        <taxon>Methylococcaceae</taxon>
        <taxon>Methylocaldum</taxon>
    </lineage>
</organism>
<reference evidence="2 3" key="1">
    <citation type="submission" date="2023-03" db="EMBL/GenBank/DDBJ databases">
        <authorList>
            <person name="Pearce D."/>
        </authorList>
    </citation>
    <scope>NUCLEOTIDE SEQUENCE [LARGE SCALE GENOMIC DNA]</scope>
    <source>
        <strain evidence="2">Msz</strain>
    </source>
</reference>
<evidence type="ECO:0000313" key="2">
    <source>
        <dbReference type="EMBL" id="CAI8975968.1"/>
    </source>
</evidence>
<gene>
    <name evidence="2" type="ORF">MSZNOR_5002</name>
</gene>
<dbReference type="EMBL" id="OX458333">
    <property type="protein sequence ID" value="CAI8975968.1"/>
    <property type="molecule type" value="Genomic_DNA"/>
</dbReference>
<protein>
    <submittedName>
        <fullName evidence="2">Uncharacterized protein</fullName>
    </submittedName>
</protein>
<dbReference type="Proteomes" id="UP001162030">
    <property type="component" value="Chromosome"/>
</dbReference>